<dbReference type="AlphaFoldDB" id="A0A4Y2JYH2"/>
<gene>
    <name evidence="1" type="ORF">AVEN_198297_1</name>
</gene>
<accession>A0A4Y2JYH2</accession>
<keyword evidence="2" id="KW-1185">Reference proteome</keyword>
<evidence type="ECO:0000313" key="1">
    <source>
        <dbReference type="EMBL" id="GBM94548.1"/>
    </source>
</evidence>
<dbReference type="EMBL" id="BGPR01003978">
    <property type="protein sequence ID" value="GBM94548.1"/>
    <property type="molecule type" value="Genomic_DNA"/>
</dbReference>
<evidence type="ECO:0000313" key="2">
    <source>
        <dbReference type="Proteomes" id="UP000499080"/>
    </source>
</evidence>
<name>A0A4Y2JYH2_ARAVE</name>
<comment type="caution">
    <text evidence="1">The sequence shown here is derived from an EMBL/GenBank/DDBJ whole genome shotgun (WGS) entry which is preliminary data.</text>
</comment>
<sequence length="121" mass="13830">MDKEPIILTTFYVQIRQMINQTENQPAEVYSNLEITNGCQTTQTMLHSLSTKLDMFSAANTQVVVWLINLTKDPGLPTISTSYNFMRQISLALSYHKSTSFKSKHIDVKGNFITYDTSERD</sequence>
<organism evidence="1 2">
    <name type="scientific">Araneus ventricosus</name>
    <name type="common">Orbweaver spider</name>
    <name type="synonym">Epeira ventricosa</name>
    <dbReference type="NCBI Taxonomy" id="182803"/>
    <lineage>
        <taxon>Eukaryota</taxon>
        <taxon>Metazoa</taxon>
        <taxon>Ecdysozoa</taxon>
        <taxon>Arthropoda</taxon>
        <taxon>Chelicerata</taxon>
        <taxon>Arachnida</taxon>
        <taxon>Araneae</taxon>
        <taxon>Araneomorphae</taxon>
        <taxon>Entelegynae</taxon>
        <taxon>Araneoidea</taxon>
        <taxon>Araneidae</taxon>
        <taxon>Araneus</taxon>
    </lineage>
</organism>
<proteinExistence type="predicted"/>
<dbReference type="Proteomes" id="UP000499080">
    <property type="component" value="Unassembled WGS sequence"/>
</dbReference>
<protein>
    <submittedName>
        <fullName evidence="1">Uncharacterized protein</fullName>
    </submittedName>
</protein>
<reference evidence="1 2" key="1">
    <citation type="journal article" date="2019" name="Sci. Rep.">
        <title>Orb-weaving spider Araneus ventricosus genome elucidates the spidroin gene catalogue.</title>
        <authorList>
            <person name="Kono N."/>
            <person name="Nakamura H."/>
            <person name="Ohtoshi R."/>
            <person name="Moran D.A.P."/>
            <person name="Shinohara A."/>
            <person name="Yoshida Y."/>
            <person name="Fujiwara M."/>
            <person name="Mori M."/>
            <person name="Tomita M."/>
            <person name="Arakawa K."/>
        </authorList>
    </citation>
    <scope>NUCLEOTIDE SEQUENCE [LARGE SCALE GENOMIC DNA]</scope>
</reference>